<dbReference type="InterPro" id="IPR008775">
    <property type="entry name" value="Phytyl_CoA_dOase-like"/>
</dbReference>
<dbReference type="Pfam" id="PF05721">
    <property type="entry name" value="PhyH"/>
    <property type="match status" value="1"/>
</dbReference>
<evidence type="ECO:0000313" key="1">
    <source>
        <dbReference type="EMBL" id="SUZ88167.1"/>
    </source>
</evidence>
<dbReference type="PANTHER" id="PTHR20883:SF46">
    <property type="entry name" value="PHYTANOYL-COA HYDROXYLASE"/>
    <property type="match status" value="1"/>
</dbReference>
<organism evidence="1">
    <name type="scientific">marine metagenome</name>
    <dbReference type="NCBI Taxonomy" id="408172"/>
    <lineage>
        <taxon>unclassified sequences</taxon>
        <taxon>metagenomes</taxon>
        <taxon>ecological metagenomes</taxon>
    </lineage>
</organism>
<protein>
    <recommendedName>
        <fullName evidence="2">Fe2OG dioxygenase domain-containing protein</fullName>
    </recommendedName>
</protein>
<reference evidence="1" key="1">
    <citation type="submission" date="2018-05" db="EMBL/GenBank/DDBJ databases">
        <authorList>
            <person name="Lanie J.A."/>
            <person name="Ng W.-L."/>
            <person name="Kazmierczak K.M."/>
            <person name="Andrzejewski T.M."/>
            <person name="Davidsen T.M."/>
            <person name="Wayne K.J."/>
            <person name="Tettelin H."/>
            <person name="Glass J.I."/>
            <person name="Rusch D."/>
            <person name="Podicherti R."/>
            <person name="Tsui H.-C.T."/>
            <person name="Winkler M.E."/>
        </authorList>
    </citation>
    <scope>NUCLEOTIDE SEQUENCE</scope>
</reference>
<sequence length="289" mass="31180">MKVLSDDQVEAFHRDGFVMMEGAVSADDLTALQEVFAGWIADSRSHTGPWGTTVDGRARFDVEPGHSAETPALRRVASPVEVSDVYLEVMRLAPMVDAAAQLVGPNMEFNNAKVNSKQPGAATAVRFHQDFLYEPHTNDDLVAVLIFLDDVTAENGPLEVVPGSHRGPLYEHWQDGVFTGTVAADVADEAAERAVACLGPAGSACLMHTRILHGSAPNRSASARTLYICTYRSEDSQPLQANHIPSRFDGEVVRGVATNRVRCSVSEMTFPEIPTGASFFEQQAQLGAV</sequence>
<dbReference type="SUPFAM" id="SSF51197">
    <property type="entry name" value="Clavaminate synthase-like"/>
    <property type="match status" value="1"/>
</dbReference>
<proteinExistence type="predicted"/>
<gene>
    <name evidence="1" type="ORF">METZ01_LOCUS41021</name>
</gene>
<name>A0A381RE84_9ZZZZ</name>
<accession>A0A381RE84</accession>
<dbReference type="AlphaFoldDB" id="A0A381RE84"/>
<evidence type="ECO:0008006" key="2">
    <source>
        <dbReference type="Google" id="ProtNLM"/>
    </source>
</evidence>
<dbReference type="EMBL" id="UINC01001758">
    <property type="protein sequence ID" value="SUZ88167.1"/>
    <property type="molecule type" value="Genomic_DNA"/>
</dbReference>
<dbReference type="PANTHER" id="PTHR20883">
    <property type="entry name" value="PHYTANOYL-COA DIOXYGENASE DOMAIN CONTAINING 1"/>
    <property type="match status" value="1"/>
</dbReference>
<dbReference type="Gene3D" id="2.60.120.620">
    <property type="entry name" value="q2cbj1_9rhob like domain"/>
    <property type="match status" value="1"/>
</dbReference>